<accession>A0ABT3ZYT9</accession>
<protein>
    <submittedName>
        <fullName evidence="1">Uncharacterized protein</fullName>
    </submittedName>
</protein>
<organism evidence="1 2">
    <name type="scientific">Archangium lansingense</name>
    <dbReference type="NCBI Taxonomy" id="2995310"/>
    <lineage>
        <taxon>Bacteria</taxon>
        <taxon>Pseudomonadati</taxon>
        <taxon>Myxococcota</taxon>
        <taxon>Myxococcia</taxon>
        <taxon>Myxococcales</taxon>
        <taxon>Cystobacterineae</taxon>
        <taxon>Archangiaceae</taxon>
        <taxon>Archangium</taxon>
    </lineage>
</organism>
<keyword evidence="2" id="KW-1185">Reference proteome</keyword>
<dbReference type="Proteomes" id="UP001207654">
    <property type="component" value="Unassembled WGS sequence"/>
</dbReference>
<comment type="caution">
    <text evidence="1">The sequence shown here is derived from an EMBL/GenBank/DDBJ whole genome shotgun (WGS) entry which is preliminary data.</text>
</comment>
<proteinExistence type="predicted"/>
<gene>
    <name evidence="1" type="ORF">OV287_08695</name>
</gene>
<evidence type="ECO:0000313" key="1">
    <source>
        <dbReference type="EMBL" id="MCY1074563.1"/>
    </source>
</evidence>
<evidence type="ECO:0000313" key="2">
    <source>
        <dbReference type="Proteomes" id="UP001207654"/>
    </source>
</evidence>
<name>A0ABT3ZYT9_9BACT</name>
<dbReference type="RefSeq" id="WP_267533525.1">
    <property type="nucleotide sequence ID" value="NZ_JAPNKA010000001.1"/>
</dbReference>
<sequence length="54" mass="6496">MSRQVWSNSSFRSTWMRRALHMMERRAPMGHGYLAPELIAYAVYERRFGENLFT</sequence>
<reference evidence="1 2" key="1">
    <citation type="submission" date="2022-11" db="EMBL/GenBank/DDBJ databases">
        <title>Minimal conservation of predation-associated metabolite biosynthetic gene clusters underscores biosynthetic potential of Myxococcota including descriptions for ten novel species: Archangium lansinium sp. nov., Myxococcus landrumus sp. nov., Nannocystis bai.</title>
        <authorList>
            <person name="Ahearne A."/>
            <person name="Stevens C."/>
            <person name="Phillips K."/>
        </authorList>
    </citation>
    <scope>NUCLEOTIDE SEQUENCE [LARGE SCALE GENOMIC DNA]</scope>
    <source>
        <strain evidence="1 2">MIWBW</strain>
    </source>
</reference>
<dbReference type="EMBL" id="JAPNKA010000001">
    <property type="protein sequence ID" value="MCY1074563.1"/>
    <property type="molecule type" value="Genomic_DNA"/>
</dbReference>